<dbReference type="AlphaFoldDB" id="A0A7Y9XEX1"/>
<gene>
    <name evidence="6" type="ORF">HNR06_003987</name>
</gene>
<keyword evidence="3" id="KW-1133">Transmembrane helix</keyword>
<name>A0A7Y9XEX1_9ACTN</name>
<accession>A0A7Y9XEX1</accession>
<evidence type="ECO:0000259" key="4">
    <source>
        <dbReference type="Pfam" id="PF03816"/>
    </source>
</evidence>
<dbReference type="PANTHER" id="PTHR33392">
    <property type="entry name" value="POLYISOPRENYL-TEICHOIC ACID--PEPTIDOGLYCAN TEICHOIC ACID TRANSFERASE TAGU"/>
    <property type="match status" value="1"/>
</dbReference>
<organism evidence="6 7">
    <name type="scientific">Nocardiopsis sinuspersici</name>
    <dbReference type="NCBI Taxonomy" id="501010"/>
    <lineage>
        <taxon>Bacteria</taxon>
        <taxon>Bacillati</taxon>
        <taxon>Actinomycetota</taxon>
        <taxon>Actinomycetes</taxon>
        <taxon>Streptosporangiales</taxon>
        <taxon>Nocardiopsidaceae</taxon>
        <taxon>Nocardiopsis</taxon>
    </lineage>
</organism>
<dbReference type="InterPro" id="IPR004474">
    <property type="entry name" value="LytR_CpsA_psr"/>
</dbReference>
<sequence length="465" mass="48805">MAPRNVSSAPARKMSPGQWVACGMTGLLIAASLTVYAGYRDALSIATEEIDTDAWGDRPAQVEGIHNILLLGGDNESEGKRPDVLVIVNINVDNGTATMVNLPRDLIVDIPQCDPVGEFPGWPGGLQQINHAATYGGLDCLGNTVETTTDIHLDHMVMVDFAGFENIVDTIGGVELCISKPLDDPKAHLSLDPGTQTLNGEEALALARSRQSTEHKNDMGRIKSQQRLIGAILRKVTSGETLSSPTTLYDFLGSVTDSMVTDDGFTVDKMAELAIAMREVDLSRINMVMVPVVNSQTHQYKVDPKQPAADELFAAVASGDVLPEEESGDKGEDEESAEPAVEPGDVSVRVLNGTGRTGLADTFQGLLENQGFTVAGVGNPGPRNPEQSTIYHGPGQEAAAQTLAAALDTVRTEEVPDFGDELELVMAADWNGLAGDGSAPAGGGGEGALAELGATSAAEDTVSCE</sequence>
<comment type="similarity">
    <text evidence="1">Belongs to the LytR/CpsA/Psr (LCP) family.</text>
</comment>
<evidence type="ECO:0000313" key="7">
    <source>
        <dbReference type="Proteomes" id="UP000584931"/>
    </source>
</evidence>
<dbReference type="InterPro" id="IPR027381">
    <property type="entry name" value="LytR/CpsA/Psr_C"/>
</dbReference>
<feature type="domain" description="Cell envelope-related transcriptional attenuator" evidence="4">
    <location>
        <begin position="81"/>
        <end position="237"/>
    </location>
</feature>
<feature type="region of interest" description="Disordered" evidence="2">
    <location>
        <begin position="321"/>
        <end position="344"/>
    </location>
</feature>
<evidence type="ECO:0000256" key="3">
    <source>
        <dbReference type="SAM" id="Phobius"/>
    </source>
</evidence>
<feature type="domain" description="LytR/CpsA/Psr regulator C-terminal" evidence="5">
    <location>
        <begin position="345"/>
        <end position="430"/>
    </location>
</feature>
<feature type="transmembrane region" description="Helical" evidence="3">
    <location>
        <begin position="20"/>
        <end position="39"/>
    </location>
</feature>
<dbReference type="InterPro" id="IPR050922">
    <property type="entry name" value="LytR/CpsA/Psr_CW_biosynth"/>
</dbReference>
<keyword evidence="3" id="KW-0812">Transmembrane</keyword>
<proteinExistence type="inferred from homology"/>
<feature type="region of interest" description="Disordered" evidence="2">
    <location>
        <begin position="434"/>
        <end position="465"/>
    </location>
</feature>
<reference evidence="6 7" key="1">
    <citation type="submission" date="2020-07" db="EMBL/GenBank/DDBJ databases">
        <title>Sequencing the genomes of 1000 actinobacteria strains.</title>
        <authorList>
            <person name="Klenk H.-P."/>
        </authorList>
    </citation>
    <scope>NUCLEOTIDE SEQUENCE [LARGE SCALE GENOMIC DNA]</scope>
    <source>
        <strain evidence="6 7">DSM 45278</strain>
    </source>
</reference>
<dbReference type="Pfam" id="PF13399">
    <property type="entry name" value="LytR_C"/>
    <property type="match status" value="1"/>
</dbReference>
<evidence type="ECO:0000313" key="6">
    <source>
        <dbReference type="EMBL" id="NYH54398.1"/>
    </source>
</evidence>
<dbReference type="Pfam" id="PF03816">
    <property type="entry name" value="LytR_cpsA_psr"/>
    <property type="match status" value="1"/>
</dbReference>
<dbReference type="Proteomes" id="UP000584931">
    <property type="component" value="Unassembled WGS sequence"/>
</dbReference>
<comment type="caution">
    <text evidence="6">The sequence shown here is derived from an EMBL/GenBank/DDBJ whole genome shotgun (WGS) entry which is preliminary data.</text>
</comment>
<evidence type="ECO:0000256" key="2">
    <source>
        <dbReference type="SAM" id="MobiDB-lite"/>
    </source>
</evidence>
<dbReference type="NCBIfam" id="TIGR00350">
    <property type="entry name" value="lytR_cpsA_psr"/>
    <property type="match status" value="1"/>
</dbReference>
<feature type="compositionally biased region" description="Acidic residues" evidence="2">
    <location>
        <begin position="322"/>
        <end position="337"/>
    </location>
</feature>
<evidence type="ECO:0000256" key="1">
    <source>
        <dbReference type="ARBA" id="ARBA00006068"/>
    </source>
</evidence>
<evidence type="ECO:0000259" key="5">
    <source>
        <dbReference type="Pfam" id="PF13399"/>
    </source>
</evidence>
<dbReference type="PANTHER" id="PTHR33392:SF6">
    <property type="entry name" value="POLYISOPRENYL-TEICHOIC ACID--PEPTIDOGLYCAN TEICHOIC ACID TRANSFERASE TAGU"/>
    <property type="match status" value="1"/>
</dbReference>
<dbReference type="Gene3D" id="3.40.630.190">
    <property type="entry name" value="LCP protein"/>
    <property type="match status" value="1"/>
</dbReference>
<protein>
    <submittedName>
        <fullName evidence="6">LCP family protein required for cell wall assembly</fullName>
    </submittedName>
</protein>
<feature type="compositionally biased region" description="Low complexity" evidence="2">
    <location>
        <begin position="448"/>
        <end position="459"/>
    </location>
</feature>
<dbReference type="EMBL" id="JACCHL010000001">
    <property type="protein sequence ID" value="NYH54398.1"/>
    <property type="molecule type" value="Genomic_DNA"/>
</dbReference>
<keyword evidence="3" id="KW-0472">Membrane</keyword>
<dbReference type="Gene3D" id="3.30.70.2390">
    <property type="match status" value="1"/>
</dbReference>